<evidence type="ECO:0000313" key="4">
    <source>
        <dbReference type="Proteomes" id="UP000238350"/>
    </source>
</evidence>
<dbReference type="STRING" id="45607.A0A2T0FKD7"/>
<dbReference type="GO" id="GO:0005737">
    <property type="term" value="C:cytoplasm"/>
    <property type="evidence" value="ECO:0007669"/>
    <property type="project" value="TreeGrafter"/>
</dbReference>
<dbReference type="InterPro" id="IPR000683">
    <property type="entry name" value="Gfo/Idh/MocA-like_OxRdtase_N"/>
</dbReference>
<dbReference type="GO" id="GO:0016491">
    <property type="term" value="F:oxidoreductase activity"/>
    <property type="evidence" value="ECO:0007669"/>
    <property type="project" value="TreeGrafter"/>
</dbReference>
<evidence type="ECO:0000313" key="3">
    <source>
        <dbReference type="EMBL" id="PRT55448.1"/>
    </source>
</evidence>
<dbReference type="PANTHER" id="PTHR42840:SF5">
    <property type="entry name" value="NAD(P)-BINDING ROSSMANN-FOLD SUPERFAMILY PROTEIN"/>
    <property type="match status" value="1"/>
</dbReference>
<dbReference type="GO" id="GO:0006740">
    <property type="term" value="P:NADPH regeneration"/>
    <property type="evidence" value="ECO:0007669"/>
    <property type="project" value="TreeGrafter"/>
</dbReference>
<dbReference type="InterPro" id="IPR036291">
    <property type="entry name" value="NAD(P)-bd_dom_sf"/>
</dbReference>
<dbReference type="PANTHER" id="PTHR42840">
    <property type="entry name" value="NAD(P)-BINDING ROSSMANN-FOLD SUPERFAMILY PROTEIN-RELATED"/>
    <property type="match status" value="1"/>
</dbReference>
<evidence type="ECO:0000259" key="1">
    <source>
        <dbReference type="Pfam" id="PF01408"/>
    </source>
</evidence>
<reference evidence="3 4" key="1">
    <citation type="submission" date="2017-04" db="EMBL/GenBank/DDBJ databases">
        <title>Genome sequencing of [Candida] sorbophila.</title>
        <authorList>
            <person name="Ahn J.O."/>
        </authorList>
    </citation>
    <scope>NUCLEOTIDE SEQUENCE [LARGE SCALE GENOMIC DNA]</scope>
    <source>
        <strain evidence="3 4">DS02</strain>
    </source>
</reference>
<dbReference type="Pfam" id="PF01408">
    <property type="entry name" value="GFO_IDH_MocA"/>
    <property type="match status" value="1"/>
</dbReference>
<accession>A0A2T0FKD7</accession>
<name>A0A2T0FKD7_9ASCO</name>
<evidence type="ECO:0000259" key="2">
    <source>
        <dbReference type="Pfam" id="PF02894"/>
    </source>
</evidence>
<dbReference type="GeneID" id="36516816"/>
<feature type="domain" description="Gfo/Idh/MocA-like oxidoreductase N-terminal" evidence="1">
    <location>
        <begin position="1"/>
        <end position="121"/>
    </location>
</feature>
<dbReference type="GO" id="GO:0000166">
    <property type="term" value="F:nucleotide binding"/>
    <property type="evidence" value="ECO:0007669"/>
    <property type="project" value="InterPro"/>
</dbReference>
<dbReference type="Pfam" id="PF02894">
    <property type="entry name" value="GFO_IDH_MocA_C"/>
    <property type="match status" value="1"/>
</dbReference>
<proteinExistence type="predicted"/>
<feature type="domain" description="Gfo/Idh/MocA-like oxidoreductase C-terminal" evidence="2">
    <location>
        <begin position="135"/>
        <end position="333"/>
    </location>
</feature>
<dbReference type="InterPro" id="IPR004104">
    <property type="entry name" value="Gfo/Idh/MocA-like_OxRdtase_C"/>
</dbReference>
<gene>
    <name evidence="3" type="ORF">B9G98_03068</name>
</gene>
<dbReference type="AlphaFoldDB" id="A0A2T0FKD7"/>
<dbReference type="EMBL" id="NDIQ01000021">
    <property type="protein sequence ID" value="PRT55448.1"/>
    <property type="molecule type" value="Genomic_DNA"/>
</dbReference>
<dbReference type="SUPFAM" id="SSF51735">
    <property type="entry name" value="NAD(P)-binding Rossmann-fold domains"/>
    <property type="match status" value="1"/>
</dbReference>
<dbReference type="Gene3D" id="3.40.50.720">
    <property type="entry name" value="NAD(P)-binding Rossmann-like Domain"/>
    <property type="match status" value="1"/>
</dbReference>
<sequence>MKIGVVGTGIFATDAHVPAFEQAGNIQVTAAYNRTKSKAEKFVEVASNGQAKVYDSIDEVFSDANIDAVDGLLPVDNNLELVKKAIAAGKPLAFEKPIAHDLDAAKKIVELTNKSDVPIMVLENWCFHERTLKMKELVKKIGKVELFLYQTTKPFFISKYHQTAWRQKPKHIGGFISDGGVHDMAFITEVLGDVAEVNARTSQLREQNGDIDTLNAQLRLESGAFGSFTYAKAFGAADSTLSFQIFGTEGSVVFDGNSIVLRTGPDGNDMSSETFELAPESVNGVVSEFKNFTEAVKTNDKSVIVSTPAKSFHHFATIVACTESSKKNGNTVQVSKA</sequence>
<comment type="caution">
    <text evidence="3">The sequence shown here is derived from an EMBL/GenBank/DDBJ whole genome shotgun (WGS) entry which is preliminary data.</text>
</comment>
<dbReference type="SUPFAM" id="SSF55347">
    <property type="entry name" value="Glyceraldehyde-3-phosphate dehydrogenase-like, C-terminal domain"/>
    <property type="match status" value="1"/>
</dbReference>
<keyword evidence="4" id="KW-1185">Reference proteome</keyword>
<dbReference type="RefSeq" id="XP_024665393.1">
    <property type="nucleotide sequence ID" value="XM_024809625.1"/>
</dbReference>
<organism evidence="3 4">
    <name type="scientific">Wickerhamiella sorbophila</name>
    <dbReference type="NCBI Taxonomy" id="45607"/>
    <lineage>
        <taxon>Eukaryota</taxon>
        <taxon>Fungi</taxon>
        <taxon>Dikarya</taxon>
        <taxon>Ascomycota</taxon>
        <taxon>Saccharomycotina</taxon>
        <taxon>Dipodascomycetes</taxon>
        <taxon>Dipodascales</taxon>
        <taxon>Trichomonascaceae</taxon>
        <taxon>Wickerhamiella</taxon>
    </lineage>
</organism>
<protein>
    <submittedName>
        <fullName evidence="3">Uncharacterized protein</fullName>
    </submittedName>
</protein>
<dbReference type="Gene3D" id="3.30.360.10">
    <property type="entry name" value="Dihydrodipicolinate Reductase, domain 2"/>
    <property type="match status" value="1"/>
</dbReference>
<dbReference type="Proteomes" id="UP000238350">
    <property type="component" value="Unassembled WGS sequence"/>
</dbReference>
<dbReference type="OrthoDB" id="64915at2759"/>